<dbReference type="AlphaFoldDB" id="A0A8T0WHS1"/>
<reference evidence="2" key="1">
    <citation type="submission" date="2020-05" db="EMBL/GenBank/DDBJ databases">
        <title>WGS assembly of Panicum virgatum.</title>
        <authorList>
            <person name="Lovell J.T."/>
            <person name="Jenkins J."/>
            <person name="Shu S."/>
            <person name="Juenger T.E."/>
            <person name="Schmutz J."/>
        </authorList>
    </citation>
    <scope>NUCLEOTIDE SEQUENCE</scope>
    <source>
        <strain evidence="2">AP13</strain>
    </source>
</reference>
<accession>A0A8T0WHS1</accession>
<evidence type="ECO:0000313" key="2">
    <source>
        <dbReference type="EMBL" id="KAG2646865.1"/>
    </source>
</evidence>
<proteinExistence type="predicted"/>
<evidence type="ECO:0000256" key="1">
    <source>
        <dbReference type="SAM" id="MobiDB-lite"/>
    </source>
</evidence>
<dbReference type="EMBL" id="CM029039">
    <property type="protein sequence ID" value="KAG2646865.1"/>
    <property type="molecule type" value="Genomic_DNA"/>
</dbReference>
<name>A0A8T0WHS1_PANVG</name>
<feature type="region of interest" description="Disordered" evidence="1">
    <location>
        <begin position="106"/>
        <end position="150"/>
    </location>
</feature>
<keyword evidence="3" id="KW-1185">Reference proteome</keyword>
<sequence>MPSRRRRSPRARDRPLARAPLLRGPVAPSLPVRSPPLLSPGPRARELHHAGPHALVTTSSLRAPPPPSHGPLLRSSRHRHRFRPQRHWHRFPLSLAAAIASPLLPLALHPPSAPGVSGSQRSAAPRREAYGPPALAAQHLRPPNAPRLQT</sequence>
<gene>
    <name evidence="2" type="ORF">PVAP13_2KG550300</name>
</gene>
<protein>
    <submittedName>
        <fullName evidence="2">Uncharacterized protein</fullName>
    </submittedName>
</protein>
<comment type="caution">
    <text evidence="2">The sequence shown here is derived from an EMBL/GenBank/DDBJ whole genome shotgun (WGS) entry which is preliminary data.</text>
</comment>
<evidence type="ECO:0000313" key="3">
    <source>
        <dbReference type="Proteomes" id="UP000823388"/>
    </source>
</evidence>
<feature type="compositionally biased region" description="Low complexity" evidence="1">
    <location>
        <begin position="17"/>
        <end position="32"/>
    </location>
</feature>
<organism evidence="2 3">
    <name type="scientific">Panicum virgatum</name>
    <name type="common">Blackwell switchgrass</name>
    <dbReference type="NCBI Taxonomy" id="38727"/>
    <lineage>
        <taxon>Eukaryota</taxon>
        <taxon>Viridiplantae</taxon>
        <taxon>Streptophyta</taxon>
        <taxon>Embryophyta</taxon>
        <taxon>Tracheophyta</taxon>
        <taxon>Spermatophyta</taxon>
        <taxon>Magnoliopsida</taxon>
        <taxon>Liliopsida</taxon>
        <taxon>Poales</taxon>
        <taxon>Poaceae</taxon>
        <taxon>PACMAD clade</taxon>
        <taxon>Panicoideae</taxon>
        <taxon>Panicodae</taxon>
        <taxon>Paniceae</taxon>
        <taxon>Panicinae</taxon>
        <taxon>Panicum</taxon>
        <taxon>Panicum sect. Hiantes</taxon>
    </lineage>
</organism>
<dbReference type="Proteomes" id="UP000823388">
    <property type="component" value="Chromosome 2K"/>
</dbReference>
<feature type="region of interest" description="Disordered" evidence="1">
    <location>
        <begin position="1"/>
        <end position="81"/>
    </location>
</feature>